<dbReference type="GO" id="GO:0004222">
    <property type="term" value="F:metalloendopeptidase activity"/>
    <property type="evidence" value="ECO:0007669"/>
    <property type="project" value="InterPro"/>
</dbReference>
<dbReference type="GO" id="GO:0046872">
    <property type="term" value="F:metal ion binding"/>
    <property type="evidence" value="ECO:0007669"/>
    <property type="project" value="UniProtKB-KW"/>
</dbReference>
<comment type="caution">
    <text evidence="12">The sequence shown here is derived from an EMBL/GenBank/DDBJ whole genome shotgun (WGS) entry which is preliminary data.</text>
</comment>
<keyword evidence="9" id="KW-0472">Membrane</keyword>
<dbReference type="Proteomes" id="UP000326671">
    <property type="component" value="Unassembled WGS sequence"/>
</dbReference>
<name>A0A5J5GXL3_9BACI</name>
<protein>
    <submittedName>
        <fullName evidence="12">M48 family metallopeptidase</fullName>
    </submittedName>
</protein>
<keyword evidence="9" id="KW-1133">Transmembrane helix</keyword>
<keyword evidence="2 7" id="KW-0479">Metal-binding</keyword>
<comment type="similarity">
    <text evidence="8">Belongs to the peptidase M48 family.</text>
</comment>
<keyword evidence="5 8" id="KW-0482">Metalloprotease</keyword>
<comment type="cofactor">
    <cofactor evidence="7 8">
        <name>Zn(2+)</name>
        <dbReference type="ChEBI" id="CHEBI:29105"/>
    </cofactor>
    <text evidence="7 8">Binds 1 zinc ion per subunit.</text>
</comment>
<dbReference type="InterPro" id="IPR032456">
    <property type="entry name" value="Peptidase_M48_N"/>
</dbReference>
<keyword evidence="1 8" id="KW-0645">Protease</keyword>
<dbReference type="InterPro" id="IPR027057">
    <property type="entry name" value="CAXX_Prtase_1"/>
</dbReference>
<dbReference type="Gene3D" id="3.30.2010.10">
    <property type="entry name" value="Metalloproteases ('zincins'), catalytic domain"/>
    <property type="match status" value="1"/>
</dbReference>
<evidence type="ECO:0000259" key="10">
    <source>
        <dbReference type="Pfam" id="PF01435"/>
    </source>
</evidence>
<feature type="binding site" evidence="7">
    <location>
        <position position="281"/>
    </location>
    <ligand>
        <name>Zn(2+)</name>
        <dbReference type="ChEBI" id="CHEBI:29105"/>
        <note>catalytic</note>
    </ligand>
</feature>
<dbReference type="PANTHER" id="PTHR10120">
    <property type="entry name" value="CAAX PRENYL PROTEASE 1"/>
    <property type="match status" value="1"/>
</dbReference>
<dbReference type="EMBL" id="VYKL01000064">
    <property type="protein sequence ID" value="KAA9012112.1"/>
    <property type="molecule type" value="Genomic_DNA"/>
</dbReference>
<keyword evidence="9" id="KW-0812">Transmembrane</keyword>
<evidence type="ECO:0000256" key="5">
    <source>
        <dbReference type="ARBA" id="ARBA00023049"/>
    </source>
</evidence>
<dbReference type="InterPro" id="IPR001915">
    <property type="entry name" value="Peptidase_M48"/>
</dbReference>
<dbReference type="AlphaFoldDB" id="A0A5J5GXL3"/>
<feature type="domain" description="CAAX prenyl protease 1 N-terminal" evidence="11">
    <location>
        <begin position="76"/>
        <end position="203"/>
    </location>
</feature>
<reference evidence="12 13" key="1">
    <citation type="submission" date="2019-09" db="EMBL/GenBank/DDBJ databases">
        <title>Whole genome sequences of isolates from the Mars Exploration Rovers.</title>
        <authorList>
            <person name="Seuylemezian A."/>
            <person name="Vaishampayan P."/>
        </authorList>
    </citation>
    <scope>NUCLEOTIDE SEQUENCE [LARGE SCALE GENOMIC DNA]</scope>
    <source>
        <strain evidence="12 13">MER_TA_151</strain>
    </source>
</reference>
<organism evidence="12 13">
    <name type="scientific">Niallia endozanthoxylica</name>
    <dbReference type="NCBI Taxonomy" id="2036016"/>
    <lineage>
        <taxon>Bacteria</taxon>
        <taxon>Bacillati</taxon>
        <taxon>Bacillota</taxon>
        <taxon>Bacilli</taxon>
        <taxon>Bacillales</taxon>
        <taxon>Bacillaceae</taxon>
        <taxon>Niallia</taxon>
    </lineage>
</organism>
<evidence type="ECO:0000259" key="11">
    <source>
        <dbReference type="Pfam" id="PF16491"/>
    </source>
</evidence>
<gene>
    <name evidence="12" type="ORF">F4V44_26055</name>
</gene>
<feature type="transmembrane region" description="Helical" evidence="9">
    <location>
        <begin position="105"/>
        <end position="128"/>
    </location>
</feature>
<feature type="active site" description="Proton donor" evidence="6">
    <location>
        <position position="361"/>
    </location>
</feature>
<feature type="binding site" evidence="7">
    <location>
        <position position="277"/>
    </location>
    <ligand>
        <name>Zn(2+)</name>
        <dbReference type="ChEBI" id="CHEBI:29105"/>
        <note>catalytic</note>
    </ligand>
</feature>
<feature type="transmembrane region" description="Helical" evidence="9">
    <location>
        <begin position="148"/>
        <end position="168"/>
    </location>
</feature>
<feature type="transmembrane region" description="Helical" evidence="9">
    <location>
        <begin position="7"/>
        <end position="26"/>
    </location>
</feature>
<feature type="transmembrane region" description="Helical" evidence="9">
    <location>
        <begin position="175"/>
        <end position="198"/>
    </location>
</feature>
<dbReference type="GO" id="GO:0071586">
    <property type="term" value="P:CAAX-box protein processing"/>
    <property type="evidence" value="ECO:0007669"/>
    <property type="project" value="InterPro"/>
</dbReference>
<feature type="transmembrane region" description="Helical" evidence="9">
    <location>
        <begin position="329"/>
        <end position="348"/>
    </location>
</feature>
<evidence type="ECO:0000256" key="9">
    <source>
        <dbReference type="SAM" id="Phobius"/>
    </source>
</evidence>
<feature type="domain" description="Peptidase M48" evidence="10">
    <location>
        <begin position="207"/>
        <end position="412"/>
    </location>
</feature>
<accession>A0A5J5GXL3</accession>
<proteinExistence type="inferred from homology"/>
<evidence type="ECO:0000256" key="2">
    <source>
        <dbReference type="ARBA" id="ARBA00022723"/>
    </source>
</evidence>
<keyword evidence="3 8" id="KW-0378">Hydrolase</keyword>
<evidence type="ECO:0000313" key="13">
    <source>
        <dbReference type="Proteomes" id="UP000326671"/>
    </source>
</evidence>
<dbReference type="RefSeq" id="WP_150442892.1">
    <property type="nucleotide sequence ID" value="NZ_VYKL01000064.1"/>
</dbReference>
<feature type="binding site" evidence="7">
    <location>
        <position position="357"/>
    </location>
    <ligand>
        <name>Zn(2+)</name>
        <dbReference type="ChEBI" id="CHEBI:29105"/>
        <note>catalytic</note>
    </ligand>
</feature>
<sequence>MKLKRFYIGFIIFYLIYAAVISLYLFNLKPGYVPDLYKGTVADPTTFMTMEQIIEAHHLDLIYYFTFFLQTPLDFLLLILLMAFSKRLRDKTKTIFKKSFWQIGFYYLIFSMLITLLYLPLELFFYYLNHKYGLSDQSLLSVARDLGISFTLDIVLVVPLLWLFYWVVKKFPKKWWLITWGASIPLTIIAMFLIPVLIMPLYNEYKPLDNKELKAEIQELADEAGIPDAKILEMNMSKQTNTINAFVTGIGSNMQIVIGDTAIKEMTTEEIKFVMAHEIGHYKLKHIYVGLAVSLLITFFVIFGGYLLYNFLIKRFGHLWGVEGQHDLAALPLLLLTISLISFIISPISNFQIRYQENAADEYAIEMTQNKEAAVSAFQTLTKNIKSTGYEPTPIHFFLGTHPRITERIDFMAEYDLDQER</sequence>
<dbReference type="OrthoDB" id="9781930at2"/>
<evidence type="ECO:0000256" key="1">
    <source>
        <dbReference type="ARBA" id="ARBA00022670"/>
    </source>
</evidence>
<evidence type="ECO:0000256" key="8">
    <source>
        <dbReference type="RuleBase" id="RU003983"/>
    </source>
</evidence>
<evidence type="ECO:0000256" key="4">
    <source>
        <dbReference type="ARBA" id="ARBA00022833"/>
    </source>
</evidence>
<keyword evidence="4 7" id="KW-0862">Zinc</keyword>
<evidence type="ECO:0000256" key="6">
    <source>
        <dbReference type="PIRSR" id="PIRSR627057-1"/>
    </source>
</evidence>
<dbReference type="Pfam" id="PF01435">
    <property type="entry name" value="Peptidase_M48"/>
    <property type="match status" value="1"/>
</dbReference>
<feature type="active site" evidence="6">
    <location>
        <position position="278"/>
    </location>
</feature>
<feature type="transmembrane region" description="Helical" evidence="9">
    <location>
        <begin position="61"/>
        <end position="84"/>
    </location>
</feature>
<dbReference type="Pfam" id="PF16491">
    <property type="entry name" value="Peptidase_M48_N"/>
    <property type="match status" value="1"/>
</dbReference>
<feature type="transmembrane region" description="Helical" evidence="9">
    <location>
        <begin position="287"/>
        <end position="309"/>
    </location>
</feature>
<dbReference type="CDD" id="cd07343">
    <property type="entry name" value="M48A_Zmpste24p_like"/>
    <property type="match status" value="1"/>
</dbReference>
<evidence type="ECO:0000256" key="7">
    <source>
        <dbReference type="PIRSR" id="PIRSR627057-2"/>
    </source>
</evidence>
<keyword evidence="13" id="KW-1185">Reference proteome</keyword>
<evidence type="ECO:0000256" key="3">
    <source>
        <dbReference type="ARBA" id="ARBA00022801"/>
    </source>
</evidence>
<evidence type="ECO:0000313" key="12">
    <source>
        <dbReference type="EMBL" id="KAA9012112.1"/>
    </source>
</evidence>